<name>A0A3G5ADY0_9VIRU</name>
<protein>
    <submittedName>
        <fullName evidence="1">Uncharacterized protein</fullName>
    </submittedName>
</protein>
<proteinExistence type="predicted"/>
<gene>
    <name evidence="1" type="ORF">Satyrvirus13_10</name>
</gene>
<reference evidence="1" key="1">
    <citation type="submission" date="2018-10" db="EMBL/GenBank/DDBJ databases">
        <title>Hidden diversity of soil giant viruses.</title>
        <authorList>
            <person name="Schulz F."/>
            <person name="Alteio L."/>
            <person name="Goudeau D."/>
            <person name="Ryan E.M."/>
            <person name="Malmstrom R.R."/>
            <person name="Blanchard J."/>
            <person name="Woyke T."/>
        </authorList>
    </citation>
    <scope>NUCLEOTIDE SEQUENCE</scope>
    <source>
        <strain evidence="1">SAV1</strain>
    </source>
</reference>
<evidence type="ECO:0000313" key="1">
    <source>
        <dbReference type="EMBL" id="AYV85377.1"/>
    </source>
</evidence>
<accession>A0A3G5ADY0</accession>
<organism evidence="1">
    <name type="scientific">Satyrvirus sp</name>
    <dbReference type="NCBI Taxonomy" id="2487771"/>
    <lineage>
        <taxon>Viruses</taxon>
        <taxon>Varidnaviria</taxon>
        <taxon>Bamfordvirae</taxon>
        <taxon>Nucleocytoviricota</taxon>
        <taxon>Megaviricetes</taxon>
        <taxon>Imitervirales</taxon>
        <taxon>Mimiviridae</taxon>
        <taxon>Megamimivirinae</taxon>
    </lineage>
</organism>
<dbReference type="EMBL" id="MK072449">
    <property type="protein sequence ID" value="AYV85377.1"/>
    <property type="molecule type" value="Genomic_DNA"/>
</dbReference>
<sequence>MATARGDINEYNIEKILGSTFKNFISLVKGQTHFHPFLFGDVEEKNRVGVSENANAKPDLKDVHYNYTEYIISVSAALKAIENPDYLKATVTTKFSEIMGDVFEHLVKGKAVPGTRVVPVSKFDFQQLPYIHDDNLFKYIVPGYHLLPFLPNTYYDHSATEHNALVNVIRYLYHFIALLDLQNLDASDVVIFLNKNDKLYFGKYVEDIVQVFNKKEFFEQRVPLNDEVVKNAIVEALKTVAYKIIADFRQLSTPRASFNEAIVDGYDGQAANLKQFLKNIGVPETTVGAAGTKIINDTVFAAFGDIKNLLVEGANAGNTGVSAEDRKKYATNSLYNPIYITNNTILEMVPVPGQIGGVLTKKQMKAIRDAVDVFKTTNPAPLQAQINALVDTLVTVPPLAGADLANAKTYAWTHATTIPKGLKVVKVAPPPAIIPVGATMSLDYLYGKSAETDDAGNPIANAPVRYLVTKDQPNAGKQIVANSEFVKKDNVKKINANDDLAIDWIAKVVAKAAGTLIDIYKEGGIANLLAVPNWQLDKNIPRVLVLSLLDSVITDNIDLSVDIPDPAKINRIKEKMKKSLNNYYVLAQRLQQIPKGNEIQDKLLEFKDNFVDYYSKHAGQFITFTPASGLQYGPRRIGPPTKPTLAVKEIKDFYKNVIASSPQNLSFYDEFFNLVELDNPRKEIPLGFALDFIGSDAELEKYRLNVKKVRGKELLTQGQRGGVFPEDPVFFAYINDYPNDGKVLGTWVLRSYRISEIELLNAGKEAVRQIAREVYLSSSPIEVVIYGYKINPREIAKRIARVGLFIIMWETYKQNMLSKLMAEDEFPAVTARWREEESRLTEHMLRSLSDWVRDGPTFYRKDAEGKTIETLIPDECALVKLENEIEGCVDFLTECALSDKKSFPEACKLLFDENRFITNPPLDVLKGKVVKMNPHFAFKVLRQFKFGDKLVEEDTDPFKGFRRFKVESVGEWLAELFSGEDRCNQVSAPALDPCNPEPLEKQLGKDVADKIRAMAQDPKYAPFFNYLDILVEWVNANPQVLNREENKDAMFPGRKYPESSDSFKIYDHLNPYKPAHLRLRAVSCGLERLRGSILNELAGSNMKTTISNIATMPFGIEMPLNRLRYQHAFPVAVNLPMTGGMYGLEDQLKNYEEEFGYLMFKQIYEELLGIMDTFATAKRDGKIGKSIRLKYESKEEIEKQLDKYKQIDKKLREMLINFIKRNELYQASRGQINAYGIPEKNLSAILEKHSNLSTLLTLSEAHNKKAINLIDLLQTIAKAITNKIEEVSYEKVQVKTDIPPLNTVKRPMTTAYPYSPKKI</sequence>